<dbReference type="PANTHER" id="PTHR14212">
    <property type="entry name" value="U4/U6-ASSOCIATED RNA SPLICING FACTOR-RELATED"/>
    <property type="match status" value="1"/>
</dbReference>
<protein>
    <submittedName>
        <fullName evidence="8">Pre-mRNA processing factor 3-domain-containing protein</fullName>
    </submittedName>
</protein>
<evidence type="ECO:0000256" key="3">
    <source>
        <dbReference type="ARBA" id="ARBA00023187"/>
    </source>
</evidence>
<evidence type="ECO:0000259" key="6">
    <source>
        <dbReference type="Pfam" id="PF06544"/>
    </source>
</evidence>
<evidence type="ECO:0000256" key="2">
    <source>
        <dbReference type="ARBA" id="ARBA00022664"/>
    </source>
</evidence>
<dbReference type="PANTHER" id="PTHR14212:SF0">
    <property type="entry name" value="U4_U6 SMALL NUCLEAR RIBONUCLEOPROTEIN PRP3"/>
    <property type="match status" value="1"/>
</dbReference>
<comment type="subcellular location">
    <subcellularLocation>
        <location evidence="1">Nucleus</location>
    </subcellularLocation>
</comment>
<evidence type="ECO:0000256" key="5">
    <source>
        <dbReference type="SAM" id="MobiDB-lite"/>
    </source>
</evidence>
<dbReference type="InterPro" id="IPR027104">
    <property type="entry name" value="Prp3"/>
</dbReference>
<feature type="domain" description="Small nuclear ribonucleoprotein Prp3 C-terminal" evidence="6">
    <location>
        <begin position="458"/>
        <end position="630"/>
    </location>
</feature>
<evidence type="ECO:0000256" key="1">
    <source>
        <dbReference type="ARBA" id="ARBA00004123"/>
    </source>
</evidence>
<dbReference type="EMBL" id="JADNYJ010000011">
    <property type="protein sequence ID" value="KAF8908624.1"/>
    <property type="molecule type" value="Genomic_DNA"/>
</dbReference>
<keyword evidence="4" id="KW-0539">Nucleus</keyword>
<keyword evidence="2" id="KW-0507">mRNA processing</keyword>
<feature type="compositionally biased region" description="Acidic residues" evidence="5">
    <location>
        <begin position="531"/>
        <end position="544"/>
    </location>
</feature>
<evidence type="ECO:0000313" key="9">
    <source>
        <dbReference type="Proteomes" id="UP000724874"/>
    </source>
</evidence>
<feature type="region of interest" description="Disordered" evidence="5">
    <location>
        <begin position="1"/>
        <end position="24"/>
    </location>
</feature>
<dbReference type="CDD" id="cd24162">
    <property type="entry name" value="Prp3_C"/>
    <property type="match status" value="1"/>
</dbReference>
<dbReference type="Pfam" id="PF08572">
    <property type="entry name" value="PRP3"/>
    <property type="match status" value="1"/>
</dbReference>
<feature type="compositionally biased region" description="Low complexity" evidence="5">
    <location>
        <begin position="61"/>
        <end position="71"/>
    </location>
</feature>
<reference evidence="8" key="1">
    <citation type="submission" date="2020-11" db="EMBL/GenBank/DDBJ databases">
        <authorList>
            <consortium name="DOE Joint Genome Institute"/>
            <person name="Ahrendt S."/>
            <person name="Riley R."/>
            <person name="Andreopoulos W."/>
            <person name="LaButti K."/>
            <person name="Pangilinan J."/>
            <person name="Ruiz-duenas F.J."/>
            <person name="Barrasa J.M."/>
            <person name="Sanchez-Garcia M."/>
            <person name="Camarero S."/>
            <person name="Miyauchi S."/>
            <person name="Serrano A."/>
            <person name="Linde D."/>
            <person name="Babiker R."/>
            <person name="Drula E."/>
            <person name="Ayuso-Fernandez I."/>
            <person name="Pacheco R."/>
            <person name="Padilla G."/>
            <person name="Ferreira P."/>
            <person name="Barriuso J."/>
            <person name="Kellner H."/>
            <person name="Castanera R."/>
            <person name="Alfaro M."/>
            <person name="Ramirez L."/>
            <person name="Pisabarro A.G."/>
            <person name="Kuo A."/>
            <person name="Tritt A."/>
            <person name="Lipzen A."/>
            <person name="He G."/>
            <person name="Yan M."/>
            <person name="Ng V."/>
            <person name="Cullen D."/>
            <person name="Martin F."/>
            <person name="Rosso M.-N."/>
            <person name="Henrissat B."/>
            <person name="Hibbett D."/>
            <person name="Martinez A.T."/>
            <person name="Grigoriev I.V."/>
        </authorList>
    </citation>
    <scope>NUCLEOTIDE SEQUENCE</scope>
    <source>
        <strain evidence="8">AH 44721</strain>
    </source>
</reference>
<dbReference type="InterPro" id="IPR013881">
    <property type="entry name" value="Pre-mRNA_splic_Prp3_dom"/>
</dbReference>
<sequence>MMKKNPAFAAASGASTVSNGPRLVAPQPKVPIIPANLPSKVVYAATPSPGVGTGASSGSIGTPTSAAGTPGAAEDLLRKVAEARKRVADAQTKLAVKDNPYMAVAQSAKRTKSSGSTPIEQTQQGAGLKMAAHPLLLDTTPTLPQSKKDRYKPMQPKFASIKANVRNQPSPQPTPSSMVPSVVPSPAVGANPYMSAAAAAAAAAAGAGAGGTGPGGKSEVGVFDSAPAPRERVGRQFKFNQKGRYVALGNQMRQENQLEQLKQRIAESARKAGLDGDMGVEKAIKRPLPPDAEWWDVALLPSKSYSDLDNLGMQTISAVTIRNPESPITMYIQHPIPIPAPGEKDKVELKPMMLTKKEQKKMRKLKRKSELQDKRDRIRMGLLPPDPPKVRLSNLMKVLTSDAVQDPTRVEARVRREVAMRKHQHEKLNAERKLTDDQRREKLETKKSDEERKGLFGAVFKVLNLSDPSHQFKVRKNADQLNLSGVCIFNPNFTVVYVEGAAKFIKNYKRLMLHRIAWTESARPRGGGAAEDVELENPESDVEGEGGNGGSGAAAASSSTAAAGAAGAKTPGDGGDEEVVKSLEGNKCFLIWEGALRQREFNAFKARTCPTDREAREFLGERLKGHWDVAKNWRAEEEEMY</sequence>
<proteinExistence type="predicted"/>
<organism evidence="8 9">
    <name type="scientific">Gymnopilus junonius</name>
    <name type="common">Spectacular rustgill mushroom</name>
    <name type="synonym">Gymnopilus spectabilis subsp. junonius</name>
    <dbReference type="NCBI Taxonomy" id="109634"/>
    <lineage>
        <taxon>Eukaryota</taxon>
        <taxon>Fungi</taxon>
        <taxon>Dikarya</taxon>
        <taxon>Basidiomycota</taxon>
        <taxon>Agaricomycotina</taxon>
        <taxon>Agaricomycetes</taxon>
        <taxon>Agaricomycetidae</taxon>
        <taxon>Agaricales</taxon>
        <taxon>Agaricineae</taxon>
        <taxon>Hymenogastraceae</taxon>
        <taxon>Gymnopilus</taxon>
    </lineage>
</organism>
<feature type="region of interest" description="Disordered" evidence="5">
    <location>
        <begin position="420"/>
        <end position="449"/>
    </location>
</feature>
<feature type="region of interest" description="Disordered" evidence="5">
    <location>
        <begin position="46"/>
        <end position="71"/>
    </location>
</feature>
<dbReference type="Proteomes" id="UP000724874">
    <property type="component" value="Unassembled WGS sequence"/>
</dbReference>
<feature type="domain" description="Pre-mRNA-splicing factor 3" evidence="7">
    <location>
        <begin position="228"/>
        <end position="435"/>
    </location>
</feature>
<dbReference type="OrthoDB" id="10264544at2759"/>
<evidence type="ECO:0000259" key="7">
    <source>
        <dbReference type="Pfam" id="PF08572"/>
    </source>
</evidence>
<keyword evidence="3" id="KW-0508">mRNA splicing</keyword>
<dbReference type="Pfam" id="PF06544">
    <property type="entry name" value="Prp3_C"/>
    <property type="match status" value="1"/>
</dbReference>
<dbReference type="AlphaFoldDB" id="A0A9P5NXH2"/>
<feature type="region of interest" description="Disordered" evidence="5">
    <location>
        <begin position="523"/>
        <end position="558"/>
    </location>
</feature>
<keyword evidence="9" id="KW-1185">Reference proteome</keyword>
<name>A0A9P5NXH2_GYMJU</name>
<gene>
    <name evidence="8" type="ORF">CPB84DRAFT_1725064</name>
</gene>
<accession>A0A9P5NXH2</accession>
<comment type="caution">
    <text evidence="8">The sequence shown here is derived from an EMBL/GenBank/DDBJ whole genome shotgun (WGS) entry which is preliminary data.</text>
</comment>
<dbReference type="GO" id="GO:0000398">
    <property type="term" value="P:mRNA splicing, via spliceosome"/>
    <property type="evidence" value="ECO:0007669"/>
    <property type="project" value="InterPro"/>
</dbReference>
<evidence type="ECO:0000313" key="8">
    <source>
        <dbReference type="EMBL" id="KAF8908624.1"/>
    </source>
</evidence>
<evidence type="ECO:0000256" key="4">
    <source>
        <dbReference type="ARBA" id="ARBA00023242"/>
    </source>
</evidence>
<dbReference type="GO" id="GO:0046540">
    <property type="term" value="C:U4/U6 x U5 tri-snRNP complex"/>
    <property type="evidence" value="ECO:0007669"/>
    <property type="project" value="InterPro"/>
</dbReference>
<dbReference type="InterPro" id="IPR010541">
    <property type="entry name" value="Prp3_C"/>
</dbReference>